<dbReference type="InterPro" id="IPR035969">
    <property type="entry name" value="Rab-GAP_TBC_sf"/>
</dbReference>
<dbReference type="PANTHER" id="PTHR22957">
    <property type="entry name" value="TBC1 DOMAIN FAMILY MEMBER GTPASE-ACTIVATING PROTEIN"/>
    <property type="match status" value="1"/>
</dbReference>
<evidence type="ECO:0000313" key="4">
    <source>
        <dbReference type="EMBL" id="KNC79757.1"/>
    </source>
</evidence>
<evidence type="ECO:0000313" key="5">
    <source>
        <dbReference type="Proteomes" id="UP000054560"/>
    </source>
</evidence>
<dbReference type="GO" id="GO:0005096">
    <property type="term" value="F:GTPase activator activity"/>
    <property type="evidence" value="ECO:0007669"/>
    <property type="project" value="UniProtKB-KW"/>
</dbReference>
<proteinExistence type="predicted"/>
<name>A0A0L0FSI7_9EUKA</name>
<dbReference type="SMART" id="SM00164">
    <property type="entry name" value="TBC"/>
    <property type="match status" value="1"/>
</dbReference>
<dbReference type="PANTHER" id="PTHR22957:SF502">
    <property type="entry name" value="SMALL G PROTEIN SIGNALING MODULATOR 2-RELATED"/>
    <property type="match status" value="1"/>
</dbReference>
<dbReference type="InterPro" id="IPR000195">
    <property type="entry name" value="Rab-GAP-TBC_dom"/>
</dbReference>
<dbReference type="AlphaFoldDB" id="A0A0L0FSI7"/>
<dbReference type="Pfam" id="PF00566">
    <property type="entry name" value="RabGAP-TBC"/>
    <property type="match status" value="1"/>
</dbReference>
<feature type="compositionally biased region" description="Basic and acidic residues" evidence="2">
    <location>
        <begin position="54"/>
        <end position="64"/>
    </location>
</feature>
<dbReference type="EMBL" id="KQ242250">
    <property type="protein sequence ID" value="KNC79757.1"/>
    <property type="molecule type" value="Genomic_DNA"/>
</dbReference>
<keyword evidence="1" id="KW-0343">GTPase activation</keyword>
<dbReference type="PROSITE" id="PS50086">
    <property type="entry name" value="TBC_RABGAP"/>
    <property type="match status" value="1"/>
</dbReference>
<feature type="region of interest" description="Disordered" evidence="2">
    <location>
        <begin position="1"/>
        <end position="73"/>
    </location>
</feature>
<evidence type="ECO:0000259" key="3">
    <source>
        <dbReference type="PROSITE" id="PS50086"/>
    </source>
</evidence>
<dbReference type="Gene3D" id="1.10.8.270">
    <property type="entry name" value="putative rabgap domain of human tbc1 domain family member 14 like domains"/>
    <property type="match status" value="1"/>
</dbReference>
<sequence>MNGNSVPENAGMKNDVENPFTVLSTDTNASTVEDTNTGAYINRQTISNDSTSNAEERPPGRPKTDPPASKSLTSDVTVQMGDINIAGVTNSNVLNRNVYDNDLNSWTNIHSESAVDGANASLPTQVVPAPAPRSPVVATLAGVGTYYGRTALKMAGSVASTAVTYARSTTDNYIASRANAVKKNTPAASENDDSYLAQQKNVLASTPSLTTADVPLVARKDPINEEEWYECFNEEGQIISPEFVRSRVFTGGCANDIVRRSMWEFLLGVYRWSSTYEDRENESRKNRRQYYELLDLLNAMELTPEEAESMEQIDKDVIRTDRELPFYGDPNDTLDSDEPLPINLQKLRNILGVYSVIFNPKLPYIQGMNEYASAMLYIQQGEESDAFWCYVKLMQFMGDFFLPEDKTVMNRQFQMLMQLVGDHSPKLYVHLASHECTDVIFAYSWILLNMKRQFPFEESVKVFETTWSMPMKEYQDNRINLGNNPYVLFLALAVFDIESKNMESMDYGEILMHMNTLSGKMDLDLVLSKLVVCKCVSVSLALLL</sequence>
<dbReference type="GeneID" id="25908361"/>
<accession>A0A0L0FSI7</accession>
<dbReference type="SUPFAM" id="SSF47923">
    <property type="entry name" value="Ypt/Rab-GAP domain of gyp1p"/>
    <property type="match status" value="2"/>
</dbReference>
<protein>
    <recommendedName>
        <fullName evidence="3">Rab-GAP TBC domain-containing protein</fullName>
    </recommendedName>
</protein>
<keyword evidence="5" id="KW-1185">Reference proteome</keyword>
<organism evidence="4 5">
    <name type="scientific">Sphaeroforma arctica JP610</name>
    <dbReference type="NCBI Taxonomy" id="667725"/>
    <lineage>
        <taxon>Eukaryota</taxon>
        <taxon>Ichthyosporea</taxon>
        <taxon>Ichthyophonida</taxon>
        <taxon>Sphaeroforma</taxon>
    </lineage>
</organism>
<dbReference type="eggNOG" id="KOG2197">
    <property type="taxonomic scope" value="Eukaryota"/>
</dbReference>
<dbReference type="Gene3D" id="1.10.472.80">
    <property type="entry name" value="Ypt/Rab-GAP domain of gyp1p, domain 3"/>
    <property type="match status" value="1"/>
</dbReference>
<dbReference type="OrthoDB" id="10264062at2759"/>
<dbReference type="RefSeq" id="XP_014153659.1">
    <property type="nucleotide sequence ID" value="XM_014298184.1"/>
</dbReference>
<evidence type="ECO:0000256" key="2">
    <source>
        <dbReference type="SAM" id="MobiDB-lite"/>
    </source>
</evidence>
<feature type="domain" description="Rab-GAP TBC" evidence="3">
    <location>
        <begin position="253"/>
        <end position="470"/>
    </location>
</feature>
<dbReference type="Proteomes" id="UP000054560">
    <property type="component" value="Unassembled WGS sequence"/>
</dbReference>
<dbReference type="STRING" id="667725.A0A0L0FSI7"/>
<reference evidence="4 5" key="1">
    <citation type="submission" date="2011-02" db="EMBL/GenBank/DDBJ databases">
        <title>The Genome Sequence of Sphaeroforma arctica JP610.</title>
        <authorList>
            <consortium name="The Broad Institute Genome Sequencing Platform"/>
            <person name="Russ C."/>
            <person name="Cuomo C."/>
            <person name="Young S.K."/>
            <person name="Zeng Q."/>
            <person name="Gargeya S."/>
            <person name="Alvarado L."/>
            <person name="Berlin A."/>
            <person name="Chapman S.B."/>
            <person name="Chen Z."/>
            <person name="Freedman E."/>
            <person name="Gellesch M."/>
            <person name="Goldberg J."/>
            <person name="Griggs A."/>
            <person name="Gujja S."/>
            <person name="Heilman E."/>
            <person name="Heiman D."/>
            <person name="Howarth C."/>
            <person name="Mehta T."/>
            <person name="Neiman D."/>
            <person name="Pearson M."/>
            <person name="Roberts A."/>
            <person name="Saif S."/>
            <person name="Shea T."/>
            <person name="Shenoy N."/>
            <person name="Sisk P."/>
            <person name="Stolte C."/>
            <person name="Sykes S."/>
            <person name="White J."/>
            <person name="Yandava C."/>
            <person name="Burger G."/>
            <person name="Gray M.W."/>
            <person name="Holland P.W.H."/>
            <person name="King N."/>
            <person name="Lang F.B.F."/>
            <person name="Roger A.J."/>
            <person name="Ruiz-Trillo I."/>
            <person name="Haas B."/>
            <person name="Nusbaum C."/>
            <person name="Birren B."/>
        </authorList>
    </citation>
    <scope>NUCLEOTIDE SEQUENCE [LARGE SCALE GENOMIC DNA]</scope>
    <source>
        <strain evidence="4 5">JP610</strain>
    </source>
</reference>
<gene>
    <name evidence="4" type="ORF">SARC_07857</name>
</gene>
<evidence type="ECO:0000256" key="1">
    <source>
        <dbReference type="ARBA" id="ARBA00022468"/>
    </source>
</evidence>
<feature type="compositionally biased region" description="Polar residues" evidence="2">
    <location>
        <begin position="21"/>
        <end position="53"/>
    </location>
</feature>